<dbReference type="EMBL" id="VBOZ01000008">
    <property type="protein sequence ID" value="TMQ66744.1"/>
    <property type="molecule type" value="Genomic_DNA"/>
</dbReference>
<organism evidence="2 3">
    <name type="scientific">Eiseniibacteriota bacterium</name>
    <dbReference type="NCBI Taxonomy" id="2212470"/>
    <lineage>
        <taxon>Bacteria</taxon>
        <taxon>Candidatus Eiseniibacteriota</taxon>
    </lineage>
</organism>
<accession>A0A538TT12</accession>
<feature type="transmembrane region" description="Helical" evidence="1">
    <location>
        <begin position="34"/>
        <end position="61"/>
    </location>
</feature>
<dbReference type="PROSITE" id="PS51257">
    <property type="entry name" value="PROKAR_LIPOPROTEIN"/>
    <property type="match status" value="1"/>
</dbReference>
<proteinExistence type="predicted"/>
<gene>
    <name evidence="2" type="ORF">E6K79_02225</name>
</gene>
<reference evidence="2 3" key="1">
    <citation type="journal article" date="2019" name="Nat. Microbiol.">
        <title>Mediterranean grassland soil C-N compound turnover is dependent on rainfall and depth, and is mediated by genomically divergent microorganisms.</title>
        <authorList>
            <person name="Diamond S."/>
            <person name="Andeer P.F."/>
            <person name="Li Z."/>
            <person name="Crits-Christoph A."/>
            <person name="Burstein D."/>
            <person name="Anantharaman K."/>
            <person name="Lane K.R."/>
            <person name="Thomas B.C."/>
            <person name="Pan C."/>
            <person name="Northen T.R."/>
            <person name="Banfield J.F."/>
        </authorList>
    </citation>
    <scope>NUCLEOTIDE SEQUENCE [LARGE SCALE GENOMIC DNA]</scope>
    <source>
        <strain evidence="2">WS_9</strain>
    </source>
</reference>
<comment type="caution">
    <text evidence="2">The sequence shown here is derived from an EMBL/GenBank/DDBJ whole genome shotgun (WGS) entry which is preliminary data.</text>
</comment>
<protein>
    <recommendedName>
        <fullName evidence="4">ECF transporter S component</fullName>
    </recommendedName>
</protein>
<dbReference type="Proteomes" id="UP000317691">
    <property type="component" value="Unassembled WGS sequence"/>
</dbReference>
<evidence type="ECO:0000313" key="3">
    <source>
        <dbReference type="Proteomes" id="UP000317691"/>
    </source>
</evidence>
<feature type="transmembrane region" description="Helical" evidence="1">
    <location>
        <begin position="158"/>
        <end position="174"/>
    </location>
</feature>
<feature type="transmembrane region" description="Helical" evidence="1">
    <location>
        <begin position="7"/>
        <end position="28"/>
    </location>
</feature>
<keyword evidence="1" id="KW-0472">Membrane</keyword>
<feature type="transmembrane region" description="Helical" evidence="1">
    <location>
        <begin position="109"/>
        <end position="128"/>
    </location>
</feature>
<evidence type="ECO:0008006" key="4">
    <source>
        <dbReference type="Google" id="ProtNLM"/>
    </source>
</evidence>
<keyword evidence="1" id="KW-0812">Transmembrane</keyword>
<dbReference type="Gene3D" id="1.10.1760.20">
    <property type="match status" value="1"/>
</dbReference>
<evidence type="ECO:0000256" key="1">
    <source>
        <dbReference type="SAM" id="Phobius"/>
    </source>
</evidence>
<name>A0A538TT12_UNCEI</name>
<feature type="transmembrane region" description="Helical" evidence="1">
    <location>
        <begin position="73"/>
        <end position="97"/>
    </location>
</feature>
<evidence type="ECO:0000313" key="2">
    <source>
        <dbReference type="EMBL" id="TMQ66744.1"/>
    </source>
</evidence>
<keyword evidence="1" id="KW-1133">Transmembrane helix</keyword>
<dbReference type="AlphaFoldDB" id="A0A538TT12"/>
<sequence length="184" mass="19164">MRTVVRSAALIAFSVACGYAKLILFPYLFFVELFIVAVFLSGALSGVAWGVWIGAVARLLFSVANPYGPPHPWVLAAQVVGGGAVGALGGLCGRWLLPRGGRQGPGPRVRTAILLGAGFVATLAYDLVTNVAQGIVFGSIPVTLGVAALPMLQHVASNVAIFAVLGNVAFPWLSRHPAVTRRAF</sequence>